<dbReference type="Pfam" id="PF00646">
    <property type="entry name" value="F-box"/>
    <property type="match status" value="1"/>
</dbReference>
<evidence type="ECO:0000259" key="1">
    <source>
        <dbReference type="PROSITE" id="PS50181"/>
    </source>
</evidence>
<dbReference type="EMBL" id="JAVHJL010000009">
    <property type="protein sequence ID" value="KAK6497824.1"/>
    <property type="molecule type" value="Genomic_DNA"/>
</dbReference>
<sequence>MSSPITWIPSELFLSIISYLSIKDIGSLSVTSKAFRLLTIARIFSGAKLCPGSITAFRDGGSLSRLGPLVERLTLDTANSGFRGPDAICTFTRSCIENADLDTIFPNVTHFKIVFTPEMCTPTATFDMDKRILRSTLLGLSKFSLYRNLKSLVFLVDMPGEGGIRPTVPFDAETYHNLTDENWKWIGSVSGDELSDDFTDSWRDSEGLFPHSLVELGLVTPPRSRYDLFISDNLGPGLLGAATSVANSLEKLIVSAVPPIFRSGRYLDRGGFIFPDVVYNNVKEFSLRLDTILYRPHLLEAVQKVPNVERLELKFSTLVGSHLNATRERLTIRFMELAALKRLKKAVIEAPMRDEIVNLDAAQRGARNKACPAGDLSIVAVVEAVTLWLNSGMNDLESVEFRLFFIPKRRLDFVFEMLELYCDVVRGDDKEKKDWRLEWRTVKRKFEKGEVQEGNFTTESGFNREEYFATAAGRGVSNMQTASCYARLYKSYSRRY</sequence>
<dbReference type="InterPro" id="IPR036047">
    <property type="entry name" value="F-box-like_dom_sf"/>
</dbReference>
<reference evidence="2 3" key="1">
    <citation type="submission" date="2023-08" db="EMBL/GenBank/DDBJ databases">
        <authorList>
            <person name="Palmer J.M."/>
        </authorList>
    </citation>
    <scope>NUCLEOTIDE SEQUENCE [LARGE SCALE GENOMIC DNA]</scope>
    <source>
        <strain evidence="2 3">TWF481</strain>
    </source>
</reference>
<name>A0AAV9VWJ0_9PEZI</name>
<evidence type="ECO:0000313" key="3">
    <source>
        <dbReference type="Proteomes" id="UP001370758"/>
    </source>
</evidence>
<gene>
    <name evidence="2" type="ORF">TWF481_012226</name>
</gene>
<protein>
    <recommendedName>
        <fullName evidence="1">F-box domain-containing protein</fullName>
    </recommendedName>
</protein>
<dbReference type="SUPFAM" id="SSF81383">
    <property type="entry name" value="F-box domain"/>
    <property type="match status" value="1"/>
</dbReference>
<proteinExistence type="predicted"/>
<feature type="domain" description="F-box" evidence="1">
    <location>
        <begin position="2"/>
        <end position="47"/>
    </location>
</feature>
<dbReference type="PROSITE" id="PS50181">
    <property type="entry name" value="FBOX"/>
    <property type="match status" value="1"/>
</dbReference>
<organism evidence="2 3">
    <name type="scientific">Arthrobotrys musiformis</name>
    <dbReference type="NCBI Taxonomy" id="47236"/>
    <lineage>
        <taxon>Eukaryota</taxon>
        <taxon>Fungi</taxon>
        <taxon>Dikarya</taxon>
        <taxon>Ascomycota</taxon>
        <taxon>Pezizomycotina</taxon>
        <taxon>Orbiliomycetes</taxon>
        <taxon>Orbiliales</taxon>
        <taxon>Orbiliaceae</taxon>
        <taxon>Arthrobotrys</taxon>
    </lineage>
</organism>
<dbReference type="InterPro" id="IPR001810">
    <property type="entry name" value="F-box_dom"/>
</dbReference>
<comment type="caution">
    <text evidence="2">The sequence shown here is derived from an EMBL/GenBank/DDBJ whole genome shotgun (WGS) entry which is preliminary data.</text>
</comment>
<keyword evidence="3" id="KW-1185">Reference proteome</keyword>
<accession>A0AAV9VWJ0</accession>
<evidence type="ECO:0000313" key="2">
    <source>
        <dbReference type="EMBL" id="KAK6497824.1"/>
    </source>
</evidence>
<dbReference type="Proteomes" id="UP001370758">
    <property type="component" value="Unassembled WGS sequence"/>
</dbReference>
<dbReference type="AlphaFoldDB" id="A0AAV9VWJ0"/>